<dbReference type="PROSITE" id="PS51725">
    <property type="entry name" value="ABM"/>
    <property type="match status" value="1"/>
</dbReference>
<gene>
    <name evidence="2" type="ORF">NFI88_11665</name>
</gene>
<dbReference type="RefSeq" id="WP_422920231.1">
    <property type="nucleotide sequence ID" value="NZ_JAMZEJ010000006.1"/>
</dbReference>
<evidence type="ECO:0000313" key="3">
    <source>
        <dbReference type="Proteomes" id="UP001524547"/>
    </source>
</evidence>
<reference evidence="2 3" key="1">
    <citation type="submission" date="2022-06" db="EMBL/GenBank/DDBJ databases">
        <title>Rhizosaccharibacter gen. nov. sp. nov. KSS12, endophytic bacteria isolated from sugarcane.</title>
        <authorList>
            <person name="Pitiwittayakul N."/>
        </authorList>
    </citation>
    <scope>NUCLEOTIDE SEQUENCE [LARGE SCALE GENOMIC DNA]</scope>
    <source>
        <strain evidence="2 3">KSS12</strain>
    </source>
</reference>
<name>A0ABT1VYS1_9PROT</name>
<dbReference type="SUPFAM" id="SSF54909">
    <property type="entry name" value="Dimeric alpha+beta barrel"/>
    <property type="match status" value="1"/>
</dbReference>
<evidence type="ECO:0000259" key="1">
    <source>
        <dbReference type="PROSITE" id="PS51725"/>
    </source>
</evidence>
<protein>
    <submittedName>
        <fullName evidence="2">Antibiotic biosynthesis monooxygenase</fullName>
    </submittedName>
</protein>
<sequence>MSRRIMMSGVSGAFVVIAEFRVQPGKRDEFLVACREDSLRSTTDEAGCRHFNVLTDPENESTVVLHEVYDDRAAFDTHLATPHWAAFDNAVKKFDVATVGVRFFDHHAG</sequence>
<evidence type="ECO:0000313" key="2">
    <source>
        <dbReference type="EMBL" id="MCQ8241493.1"/>
    </source>
</evidence>
<accession>A0ABT1VYS1</accession>
<organism evidence="2 3">
    <name type="scientific">Rhizosaccharibacter radicis</name>
    <dbReference type="NCBI Taxonomy" id="2782605"/>
    <lineage>
        <taxon>Bacteria</taxon>
        <taxon>Pseudomonadati</taxon>
        <taxon>Pseudomonadota</taxon>
        <taxon>Alphaproteobacteria</taxon>
        <taxon>Acetobacterales</taxon>
        <taxon>Acetobacteraceae</taxon>
        <taxon>Rhizosaccharibacter</taxon>
    </lineage>
</organism>
<keyword evidence="2" id="KW-0560">Oxidoreductase</keyword>
<dbReference type="Pfam" id="PF03992">
    <property type="entry name" value="ABM"/>
    <property type="match status" value="1"/>
</dbReference>
<dbReference type="InterPro" id="IPR050744">
    <property type="entry name" value="AI-2_Isomerase_LsrG"/>
</dbReference>
<dbReference type="InterPro" id="IPR007138">
    <property type="entry name" value="ABM_dom"/>
</dbReference>
<keyword evidence="2" id="KW-0503">Monooxygenase</keyword>
<comment type="caution">
    <text evidence="2">The sequence shown here is derived from an EMBL/GenBank/DDBJ whole genome shotgun (WGS) entry which is preliminary data.</text>
</comment>
<feature type="domain" description="ABM" evidence="1">
    <location>
        <begin position="14"/>
        <end position="104"/>
    </location>
</feature>
<dbReference type="Proteomes" id="UP001524547">
    <property type="component" value="Unassembled WGS sequence"/>
</dbReference>
<proteinExistence type="predicted"/>
<dbReference type="PANTHER" id="PTHR33336">
    <property type="entry name" value="QUINOL MONOOXYGENASE YGIN-RELATED"/>
    <property type="match status" value="1"/>
</dbReference>
<dbReference type="PANTHER" id="PTHR33336:SF1">
    <property type="entry name" value="(4S)-4-HYDROXY-5-PHOSPHONOOXYPENTANE-2,3-DIONE ISOMERASE"/>
    <property type="match status" value="1"/>
</dbReference>
<keyword evidence="3" id="KW-1185">Reference proteome</keyword>
<dbReference type="GO" id="GO:0004497">
    <property type="term" value="F:monooxygenase activity"/>
    <property type="evidence" value="ECO:0007669"/>
    <property type="project" value="UniProtKB-KW"/>
</dbReference>
<dbReference type="Gene3D" id="3.30.70.100">
    <property type="match status" value="1"/>
</dbReference>
<dbReference type="EMBL" id="JAMZEJ010000006">
    <property type="protein sequence ID" value="MCQ8241493.1"/>
    <property type="molecule type" value="Genomic_DNA"/>
</dbReference>
<dbReference type="InterPro" id="IPR011008">
    <property type="entry name" value="Dimeric_a/b-barrel"/>
</dbReference>